<name>A0ABW5TAL3_9FLAO</name>
<gene>
    <name evidence="1" type="ORF">ACFSR8_08730</name>
</gene>
<reference evidence="2" key="1">
    <citation type="journal article" date="2019" name="Int. J. Syst. Evol. Microbiol.">
        <title>The Global Catalogue of Microorganisms (GCM) 10K type strain sequencing project: providing services to taxonomists for standard genome sequencing and annotation.</title>
        <authorList>
            <consortium name="The Broad Institute Genomics Platform"/>
            <consortium name="The Broad Institute Genome Sequencing Center for Infectious Disease"/>
            <person name="Wu L."/>
            <person name="Ma J."/>
        </authorList>
    </citation>
    <scope>NUCLEOTIDE SEQUENCE [LARGE SCALE GENOMIC DNA]</scope>
    <source>
        <strain evidence="2">KCTC 42398</strain>
    </source>
</reference>
<organism evidence="1 2">
    <name type="scientific">Hyunsoonleella rubra</name>
    <dbReference type="NCBI Taxonomy" id="1737062"/>
    <lineage>
        <taxon>Bacteria</taxon>
        <taxon>Pseudomonadati</taxon>
        <taxon>Bacteroidota</taxon>
        <taxon>Flavobacteriia</taxon>
        <taxon>Flavobacteriales</taxon>
        <taxon>Flavobacteriaceae</taxon>
    </lineage>
</organism>
<dbReference type="Proteomes" id="UP001597476">
    <property type="component" value="Unassembled WGS sequence"/>
</dbReference>
<accession>A0ABW5TAL3</accession>
<comment type="caution">
    <text evidence="1">The sequence shown here is derived from an EMBL/GenBank/DDBJ whole genome shotgun (WGS) entry which is preliminary data.</text>
</comment>
<evidence type="ECO:0000313" key="1">
    <source>
        <dbReference type="EMBL" id="MFD2726297.1"/>
    </source>
</evidence>
<evidence type="ECO:0008006" key="3">
    <source>
        <dbReference type="Google" id="ProtNLM"/>
    </source>
</evidence>
<sequence>MSTKELEEIFEELVSVYHDLKAEVIVSELLKNSSMAKDEFVVHTKSTFSRPHRRDIIDIGNTDDGILNLNLSRNGLYDRLPEGLFHSQDTSKGERDYASLRKKYKLEEQEARHFFAPFENEFFLQKLNNTINEEVLINDFLNLSDDFLIKFWNIGKNIPSKYVIKLIKLLPFSYKIAGDLELTKLCLENILNKKVTIRRKNVLKKTRQNRKEKSFSTLGENFTLSETSDSIYASLLEIEIGLIEENTIDDYTKKDGILNFINVFCDYFMPLEFEIKTHLLINNKTGFTLNNEREPIMGLTTQI</sequence>
<dbReference type="RefSeq" id="WP_380291097.1">
    <property type="nucleotide sequence ID" value="NZ_JBHULY010000016.1"/>
</dbReference>
<dbReference type="EMBL" id="JBHULY010000016">
    <property type="protein sequence ID" value="MFD2726297.1"/>
    <property type="molecule type" value="Genomic_DNA"/>
</dbReference>
<proteinExistence type="predicted"/>
<protein>
    <recommendedName>
        <fullName evidence="3">Type VI secretion system baseplate subunit TssG</fullName>
    </recommendedName>
</protein>
<evidence type="ECO:0000313" key="2">
    <source>
        <dbReference type="Proteomes" id="UP001597476"/>
    </source>
</evidence>
<keyword evidence="2" id="KW-1185">Reference proteome</keyword>